<protein>
    <recommendedName>
        <fullName evidence="2">ABM domain-containing protein</fullName>
    </recommendedName>
</protein>
<evidence type="ECO:0000313" key="1">
    <source>
        <dbReference type="EMBL" id="CAA9392007.1"/>
    </source>
</evidence>
<organism evidence="1">
    <name type="scientific">uncultured Nocardioides sp</name>
    <dbReference type="NCBI Taxonomy" id="198441"/>
    <lineage>
        <taxon>Bacteria</taxon>
        <taxon>Bacillati</taxon>
        <taxon>Actinomycetota</taxon>
        <taxon>Actinomycetes</taxon>
        <taxon>Propionibacteriales</taxon>
        <taxon>Nocardioidaceae</taxon>
        <taxon>Nocardioides</taxon>
        <taxon>environmental samples</taxon>
    </lineage>
</organism>
<accession>A0A6J4NLR2</accession>
<gene>
    <name evidence="1" type="ORF">AVDCRST_MAG06-1650</name>
</gene>
<name>A0A6J4NLR2_9ACTN</name>
<dbReference type="EMBL" id="CADCUP010000113">
    <property type="protein sequence ID" value="CAA9392007.1"/>
    <property type="molecule type" value="Genomic_DNA"/>
</dbReference>
<proteinExistence type="predicted"/>
<dbReference type="RefSeq" id="WP_295658226.1">
    <property type="nucleotide sequence ID" value="NZ_CADCUP010000113.1"/>
</dbReference>
<sequence>MTTTDSPRYVLATYVKAGRDDDFERFMRDVVVPAEVQARPHQTDMWHLMRPAADQPEGCTRAWLIFFHGPSALDDWSLEPLFDEAYGPDASREHMKYFEDMMDGEQTVYALDGETAL</sequence>
<dbReference type="AlphaFoldDB" id="A0A6J4NLR2"/>
<evidence type="ECO:0008006" key="2">
    <source>
        <dbReference type="Google" id="ProtNLM"/>
    </source>
</evidence>
<reference evidence="1" key="1">
    <citation type="submission" date="2020-02" db="EMBL/GenBank/DDBJ databases">
        <authorList>
            <person name="Meier V. D."/>
        </authorList>
    </citation>
    <scope>NUCLEOTIDE SEQUENCE</scope>
    <source>
        <strain evidence="1">AVDCRST_MAG06</strain>
    </source>
</reference>